<dbReference type="Proteomes" id="UP000664417">
    <property type="component" value="Unassembled WGS sequence"/>
</dbReference>
<evidence type="ECO:0000256" key="1">
    <source>
        <dbReference type="SAM" id="MobiDB-lite"/>
    </source>
</evidence>
<feature type="region of interest" description="Disordered" evidence="1">
    <location>
        <begin position="250"/>
        <end position="269"/>
    </location>
</feature>
<organism evidence="3 4">
    <name type="scientific">Acanthopleuribacter pedis</name>
    <dbReference type="NCBI Taxonomy" id="442870"/>
    <lineage>
        <taxon>Bacteria</taxon>
        <taxon>Pseudomonadati</taxon>
        <taxon>Acidobacteriota</taxon>
        <taxon>Holophagae</taxon>
        <taxon>Acanthopleuribacterales</taxon>
        <taxon>Acanthopleuribacteraceae</taxon>
        <taxon>Acanthopleuribacter</taxon>
    </lineage>
</organism>
<dbReference type="InterPro" id="IPR002931">
    <property type="entry name" value="Transglutaminase-like"/>
</dbReference>
<gene>
    <name evidence="3" type="ORF">J3U88_28905</name>
</gene>
<dbReference type="SUPFAM" id="SSF54001">
    <property type="entry name" value="Cysteine proteinases"/>
    <property type="match status" value="1"/>
</dbReference>
<feature type="domain" description="Transglutaminase-like" evidence="2">
    <location>
        <begin position="70"/>
        <end position="135"/>
    </location>
</feature>
<dbReference type="EMBL" id="JAFREP010000038">
    <property type="protein sequence ID" value="MBO1322528.1"/>
    <property type="molecule type" value="Genomic_DNA"/>
</dbReference>
<evidence type="ECO:0000313" key="4">
    <source>
        <dbReference type="Proteomes" id="UP000664417"/>
    </source>
</evidence>
<keyword evidence="4" id="KW-1185">Reference proteome</keyword>
<dbReference type="AlphaFoldDB" id="A0A8J7U7H8"/>
<evidence type="ECO:0000313" key="3">
    <source>
        <dbReference type="EMBL" id="MBO1322528.1"/>
    </source>
</evidence>
<evidence type="ECO:0000259" key="2">
    <source>
        <dbReference type="Pfam" id="PF01841"/>
    </source>
</evidence>
<name>A0A8J7U7H8_9BACT</name>
<protein>
    <recommendedName>
        <fullName evidence="2">Transglutaminase-like domain-containing protein</fullName>
    </recommendedName>
</protein>
<proteinExistence type="predicted"/>
<dbReference type="InterPro" id="IPR038765">
    <property type="entry name" value="Papain-like_cys_pep_sf"/>
</dbReference>
<dbReference type="Pfam" id="PF01841">
    <property type="entry name" value="Transglut_core"/>
    <property type="match status" value="1"/>
</dbReference>
<dbReference type="Gene3D" id="3.10.620.30">
    <property type="match status" value="1"/>
</dbReference>
<reference evidence="3" key="1">
    <citation type="submission" date="2021-03" db="EMBL/GenBank/DDBJ databases">
        <authorList>
            <person name="Wang G."/>
        </authorList>
    </citation>
    <scope>NUCLEOTIDE SEQUENCE</scope>
    <source>
        <strain evidence="3">KCTC 12899</strain>
    </source>
</reference>
<comment type="caution">
    <text evidence="3">The sequence shown here is derived from an EMBL/GenBank/DDBJ whole genome shotgun (WGS) entry which is preliminary data.</text>
</comment>
<sequence>MVRESWTLTKPVKEITVNDVFRADGYFEGRISFGTAPSWQAVGTAYSARVQKALADADFPAELPAWVVADNPRATAVRILNEMNRRIRYTGLYLGDKGVTPTAVNEVLKRGYGDCKDKATLLVGMLRDVGLAADVALVNSIRGGVNPDTPGLGAFDHAIVVVRLENGTDLWLDPTVELNRDGTLPFDLHNSPALIASAENAALVTIPGPDPADHGMIARWDFYPAAVGQGRAVARYEGRGNKEIEFRQHHREVQHQKKKDDTVEETHQVDPADLSQPWAREITIEPTDKIAVQFNFAQITVPLFWITEEIPFFLNFEAEETLVPVAVTGAGTYRMAFEIHDLPGFEVAAPFPRIDYTSTHFSMKAATLAEDPNRGEILLTFKAGRYPLEEVTQIHGWLQDLKTMNFTQTYQHRGLKLLEKGDIKEAFAILLKEKQTLNNTTTHLRLAQGFSTLGMLEPALGMVEAGLALQHEPEEVLKALSLFNVNFLGKELGPGFHRARVLAVLDRSIKRHPDNNLLKVYRAYVADHQDGGVLITEPATLKKNAQNYKLIPFANYGATYKNHVLVNHLLAGNLDAVGTIYRDMQGKDLEHINLILISQRRGVQAAIEEAGRIADPKKRLAALIHASDLVSRMRDYPAAVRFLEEVPETQQEDGLKMRLAILRETQPVDITAYPEEDPRTPLYRLFANGIALAEGSRPFEAHEMGIEGAFLGLNDLEALRYGLRLASQTQYGNNQQNIWDTVSSNMRFEFLDGDAKAGDRNLLISITLPTFGLQEPNTYWVTRTKRGYRIVTRMDSVWHFADGLAYLLDNKQKKEAVRLIDVATAKENAGRWPRIGKSLIRKIWTLFKTHDRRPEQLFAMVFGLTAESPPKRLARLETALAKAADEQVVDYLTMSVATMWAENEQHERALSIYKPHYEQHTDARNALTLLRRLEQAGRFTEHDELLAAWLGKEDNSYPFQRHQMVYLRGKGDMAGYQQLLKMLAEHPQGRKETVDNTLAWYALFEDVIPLSEAVTVAERRVGTADPGKGQMHISSESFHTLATLYATTGRYVNAVETLRKTALAGRRFRPEGVDFYVLGFIAQQLNFPDIARTYYARVPQDLEDPLDTGHLVQRRTAELDAAVLMP</sequence>
<accession>A0A8J7U7H8</accession>